<evidence type="ECO:0000256" key="7">
    <source>
        <dbReference type="PROSITE-ProRule" id="PRU01360"/>
    </source>
</evidence>
<dbReference type="AlphaFoldDB" id="E6SW09"/>
<dbReference type="Gene3D" id="2.60.40.1120">
    <property type="entry name" value="Carboxypeptidase-like, regulatory domain"/>
    <property type="match status" value="1"/>
</dbReference>
<comment type="similarity">
    <text evidence="7">Belongs to the TonB-dependent receptor family.</text>
</comment>
<dbReference type="InterPro" id="IPR039426">
    <property type="entry name" value="TonB-dep_rcpt-like"/>
</dbReference>
<keyword evidence="9" id="KW-0732">Signal</keyword>
<feature type="chain" id="PRO_5003211696" evidence="9">
    <location>
        <begin position="26"/>
        <end position="1181"/>
    </location>
</feature>
<keyword evidence="5 7" id="KW-0472">Membrane</keyword>
<dbReference type="KEGG" id="bhl:Bache_0509"/>
<dbReference type="NCBIfam" id="TIGR04056">
    <property type="entry name" value="OMP_RagA_SusC"/>
    <property type="match status" value="1"/>
</dbReference>
<sequence>MRTEIRFRRLLLMGLLFGSTSPLWGEAALGTANEEALPPVAKTQKDHSSSFGDALQQDKGGRSTVKGTVIDSKGETVIGANVVLKGTTNGVITGVNGDFTLSGVKKGDIIVVSFIGYKTTEVAYNGKRMEIVLEDDSKMLGEVVVTALGLSKQARSVGYATSKVSTSEMERASALSPVNALQGKVAGVQINTGGASGITSSSSITIRGAKSIDKNNSPIFVIDGMIIQEAVTGNLNGTDWGSQLKNLNPSDYESVTVLKGAAATALYGSRGANGAVVIVSKGGKYGKQGLGIEINQTVEWTDVYKSPVTLQNIYGAGTTYNGTQGGFMADGSLQKTSNSFGPRMDGQMVNQYLPNGESTPYVAHPDNWKEFYQTGMNSTTNVAISGGGEKSSFRVSYGYTDNKGVFVRNNFQRHNIAFKGLTDLNKVFSVELGVKYAFSKALNGASQGGWDWGNNVGMITAYNLPRNYDIGAHIAQYRDPETQAVESSSAFGTLSSYLHTRDTAVRERSEQSLLADLTLRAKIAPWLTASIKGNYNYYNVGYMEKRFGTGANFGPSGSGYYERNGSTEGNYNFMGMLQSTDNKINIGSEEISLSAILATELYGNTAKNYWKKGTNGGLVIPGVFAFSNSVNKIEPTFNYTPRNQQTFGVSGILNLGWRDQVFLELTARNDWLSSLTYPSYVLSGKNNYSVFYPSANASWVFTDTFKEKLPEWFSFGKLRASLARVGMGTSAYATSNGFGVFAQSPIYTPDKSGSVLAATPNLGTAFNENLKPEIQQSIELGADLRFFDERLSIDFAYYKTNTYNQIMSVGSVRESGASSQLINAGNIQNQGIEIQLDATPIRTKDWRWSLGGNFTLNRGKIKELDDNVKEWKLMDGYDAAPEIWAYEGGEFGVLTSYLNSSYMSPLATFQGADGDPRNGKMLIQYDQEYGSTNGVSMYSPVTLYQRNEEGDRDRHILGKVEPDFTLSLNTSLSYKNFDLYIQGDGRFGGNYFSNMWKYSIPRGTLKSTLEGRDKEHGGVARINYKGETAYDGLLLDAVFAEGTKAPVQNADGTAGELVDVSGMTYAQALSEKNIRPVMTGSWYAWNYGWGMPAMPGSIQDNTWFCLREISLGYRLPENICKKFGANYLRVGFTARNICYIINKLTDGLNPASISSNNPLQPMDIGGVPFYRTFAVNLTLRF</sequence>
<evidence type="ECO:0000256" key="4">
    <source>
        <dbReference type="ARBA" id="ARBA00022692"/>
    </source>
</evidence>
<organism evidence="11 12">
    <name type="scientific">Bacteroides helcogenes (strain ATCC 35417 / DSM 20613 / JCM 6297 / CCUG 15421 / P 36-108)</name>
    <dbReference type="NCBI Taxonomy" id="693979"/>
    <lineage>
        <taxon>Bacteria</taxon>
        <taxon>Pseudomonadati</taxon>
        <taxon>Bacteroidota</taxon>
        <taxon>Bacteroidia</taxon>
        <taxon>Bacteroidales</taxon>
        <taxon>Bacteroidaceae</taxon>
        <taxon>Bacteroides</taxon>
    </lineage>
</organism>
<keyword evidence="6 7" id="KW-0998">Cell outer membrane</keyword>
<dbReference type="Gene3D" id="2.40.170.20">
    <property type="entry name" value="TonB-dependent receptor, beta-barrel domain"/>
    <property type="match status" value="1"/>
</dbReference>
<keyword evidence="12" id="KW-1185">Reference proteome</keyword>
<dbReference type="PROSITE" id="PS52016">
    <property type="entry name" value="TONB_DEPENDENT_REC_3"/>
    <property type="match status" value="1"/>
</dbReference>
<gene>
    <name evidence="11" type="ordered locus">Bache_0509</name>
</gene>
<evidence type="ECO:0000256" key="9">
    <source>
        <dbReference type="SAM" id="SignalP"/>
    </source>
</evidence>
<dbReference type="SUPFAM" id="SSF49464">
    <property type="entry name" value="Carboxypeptidase regulatory domain-like"/>
    <property type="match status" value="1"/>
</dbReference>
<dbReference type="SUPFAM" id="SSF56935">
    <property type="entry name" value="Porins"/>
    <property type="match status" value="1"/>
</dbReference>
<dbReference type="EMBL" id="CP002352">
    <property type="protein sequence ID" value="ADV42534.1"/>
    <property type="molecule type" value="Genomic_DNA"/>
</dbReference>
<evidence type="ECO:0000256" key="5">
    <source>
        <dbReference type="ARBA" id="ARBA00023136"/>
    </source>
</evidence>
<feature type="domain" description="TonB-dependent receptor plug" evidence="10">
    <location>
        <begin position="155"/>
        <end position="275"/>
    </location>
</feature>
<dbReference type="InterPro" id="IPR012910">
    <property type="entry name" value="Plug_dom"/>
</dbReference>
<evidence type="ECO:0000313" key="11">
    <source>
        <dbReference type="EMBL" id="ADV42534.1"/>
    </source>
</evidence>
<keyword evidence="11" id="KW-0675">Receptor</keyword>
<keyword evidence="4 7" id="KW-0812">Transmembrane</keyword>
<evidence type="ECO:0000256" key="2">
    <source>
        <dbReference type="ARBA" id="ARBA00022448"/>
    </source>
</evidence>
<dbReference type="HOGENOM" id="CLU_004317_2_1_10"/>
<reference evidence="11 12" key="2">
    <citation type="journal article" date="2011" name="Stand. Genomic Sci.">
        <title>Complete genome sequence of Bacteroides helcogenes type strain (P 36-108).</title>
        <authorList>
            <person name="Pati A."/>
            <person name="Gronow S."/>
            <person name="Zeytun A."/>
            <person name="Lapidus A."/>
            <person name="Nolan M."/>
            <person name="Hammon N."/>
            <person name="Deshpande S."/>
            <person name="Cheng J.F."/>
            <person name="Tapia R."/>
            <person name="Han C."/>
            <person name="Goodwin L."/>
            <person name="Pitluck S."/>
            <person name="Liolios K."/>
            <person name="Pagani I."/>
            <person name="Ivanova N."/>
            <person name="Mavromatis K."/>
            <person name="Chen A."/>
            <person name="Palaniappan K."/>
            <person name="Land M."/>
            <person name="Hauser L."/>
            <person name="Chang Y.J."/>
            <person name="Jeffries C.D."/>
            <person name="Detter J.C."/>
            <person name="Brambilla E."/>
            <person name="Rohde M."/>
            <person name="Goker M."/>
            <person name="Woyke T."/>
            <person name="Bristow J."/>
            <person name="Eisen J.A."/>
            <person name="Markowitz V."/>
            <person name="Hugenholtz P."/>
            <person name="Kyrpides N.C."/>
            <person name="Klenk H.P."/>
            <person name="Lucas S."/>
        </authorList>
    </citation>
    <scope>NUCLEOTIDE SEQUENCE [LARGE SCALE GENOMIC DNA]</scope>
    <source>
        <strain evidence="12">ATCC 35417 / DSM 20613 / JCM 6297 / CCUG 15421 / P 36-108</strain>
    </source>
</reference>
<dbReference type="Gene3D" id="2.170.130.10">
    <property type="entry name" value="TonB-dependent receptor, plug domain"/>
    <property type="match status" value="1"/>
</dbReference>
<evidence type="ECO:0000313" key="12">
    <source>
        <dbReference type="Proteomes" id="UP000008630"/>
    </source>
</evidence>
<evidence type="ECO:0000256" key="1">
    <source>
        <dbReference type="ARBA" id="ARBA00004571"/>
    </source>
</evidence>
<reference key="1">
    <citation type="submission" date="2010-11" db="EMBL/GenBank/DDBJ databases">
        <title>The complete genome of Bacteroides helcogenes P 36-108.</title>
        <authorList>
            <consortium name="US DOE Joint Genome Institute (JGI-PGF)"/>
            <person name="Lucas S."/>
            <person name="Copeland A."/>
            <person name="Lapidus A."/>
            <person name="Bruce D."/>
            <person name="Goodwin L."/>
            <person name="Pitluck S."/>
            <person name="Kyrpides N."/>
            <person name="Mavromatis K."/>
            <person name="Ivanova N."/>
            <person name="Zeytun A."/>
            <person name="Brettin T."/>
            <person name="Detter J.C."/>
            <person name="Tapia R."/>
            <person name="Han C."/>
            <person name="Land M."/>
            <person name="Hauser L."/>
            <person name="Markowitz V."/>
            <person name="Cheng J.-F."/>
            <person name="Hugenholtz P."/>
            <person name="Woyke T."/>
            <person name="Wu D."/>
            <person name="Gronow S."/>
            <person name="Wellnitz S."/>
            <person name="Brambilla E."/>
            <person name="Klenk H.-P."/>
            <person name="Eisen J.A."/>
        </authorList>
    </citation>
    <scope>NUCLEOTIDE SEQUENCE</scope>
    <source>
        <strain>P 36-108</strain>
    </source>
</reference>
<dbReference type="Pfam" id="PF07715">
    <property type="entry name" value="Plug"/>
    <property type="match status" value="1"/>
</dbReference>
<dbReference type="InterPro" id="IPR036942">
    <property type="entry name" value="Beta-barrel_TonB_sf"/>
</dbReference>
<dbReference type="PATRIC" id="fig|693979.3.peg.548"/>
<evidence type="ECO:0000256" key="6">
    <source>
        <dbReference type="ARBA" id="ARBA00023237"/>
    </source>
</evidence>
<dbReference type="STRING" id="693979.Bache_0509"/>
<accession>E6SW09</accession>
<name>E6SW09_BACT6</name>
<dbReference type="InterPro" id="IPR023996">
    <property type="entry name" value="TonB-dep_OMP_SusC/RagA"/>
</dbReference>
<dbReference type="eggNOG" id="COG4771">
    <property type="taxonomic scope" value="Bacteria"/>
</dbReference>
<evidence type="ECO:0000256" key="3">
    <source>
        <dbReference type="ARBA" id="ARBA00022452"/>
    </source>
</evidence>
<evidence type="ECO:0000256" key="8">
    <source>
        <dbReference type="SAM" id="MobiDB-lite"/>
    </source>
</evidence>
<keyword evidence="2 7" id="KW-0813">Transport</keyword>
<dbReference type="InterPro" id="IPR008969">
    <property type="entry name" value="CarboxyPept-like_regulatory"/>
</dbReference>
<evidence type="ECO:0000259" key="10">
    <source>
        <dbReference type="Pfam" id="PF07715"/>
    </source>
</evidence>
<protein>
    <submittedName>
        <fullName evidence="11">TonB-dependent receptor plug</fullName>
    </submittedName>
</protein>
<feature type="signal peptide" evidence="9">
    <location>
        <begin position="1"/>
        <end position="25"/>
    </location>
</feature>
<dbReference type="RefSeq" id="WP_013546150.1">
    <property type="nucleotide sequence ID" value="NC_014933.1"/>
</dbReference>
<keyword evidence="3 7" id="KW-1134">Transmembrane beta strand</keyword>
<proteinExistence type="inferred from homology"/>
<dbReference type="Proteomes" id="UP000008630">
    <property type="component" value="Chromosome"/>
</dbReference>
<dbReference type="InterPro" id="IPR037066">
    <property type="entry name" value="Plug_dom_sf"/>
</dbReference>
<dbReference type="Pfam" id="PF13715">
    <property type="entry name" value="CarbopepD_reg_2"/>
    <property type="match status" value="1"/>
</dbReference>
<feature type="region of interest" description="Disordered" evidence="8">
    <location>
        <begin position="40"/>
        <end position="64"/>
    </location>
</feature>
<dbReference type="GO" id="GO:0009279">
    <property type="term" value="C:cell outer membrane"/>
    <property type="evidence" value="ECO:0007669"/>
    <property type="project" value="UniProtKB-SubCell"/>
</dbReference>
<comment type="subcellular location">
    <subcellularLocation>
        <location evidence="1 7">Cell outer membrane</location>
        <topology evidence="1 7">Multi-pass membrane protein</topology>
    </subcellularLocation>
</comment>